<gene>
    <name evidence="4" type="ORF">ISF_04499</name>
</gene>
<dbReference type="RefSeq" id="XP_018704439.1">
    <property type="nucleotide sequence ID" value="XM_018848105.1"/>
</dbReference>
<feature type="region of interest" description="Disordered" evidence="1">
    <location>
        <begin position="564"/>
        <end position="600"/>
    </location>
</feature>
<evidence type="ECO:0000259" key="2">
    <source>
        <dbReference type="Pfam" id="PF13598"/>
    </source>
</evidence>
<feature type="compositionally biased region" description="Acidic residues" evidence="1">
    <location>
        <begin position="86"/>
        <end position="105"/>
    </location>
</feature>
<dbReference type="OrthoDB" id="10068793at2759"/>
<dbReference type="PANTHER" id="PTHR31005">
    <property type="entry name" value="DUF4139 DOMAIN-CONTAINING PROTEIN"/>
    <property type="match status" value="1"/>
</dbReference>
<name>A0A162MLI4_CORFA</name>
<dbReference type="Proteomes" id="UP000076744">
    <property type="component" value="Unassembled WGS sequence"/>
</dbReference>
<feature type="compositionally biased region" description="Basic residues" evidence="1">
    <location>
        <begin position="564"/>
        <end position="575"/>
    </location>
</feature>
<comment type="caution">
    <text evidence="4">The sequence shown here is derived from an EMBL/GenBank/DDBJ whole genome shotgun (WGS) entry which is preliminary data.</text>
</comment>
<evidence type="ECO:0000313" key="5">
    <source>
        <dbReference type="Proteomes" id="UP000076744"/>
    </source>
</evidence>
<reference evidence="4 5" key="1">
    <citation type="journal article" date="2016" name="Genome Biol. Evol.">
        <title>Divergent and convergent evolution of fungal pathogenicity.</title>
        <authorList>
            <person name="Shang Y."/>
            <person name="Xiao G."/>
            <person name="Zheng P."/>
            <person name="Cen K."/>
            <person name="Zhan S."/>
            <person name="Wang C."/>
        </authorList>
    </citation>
    <scope>NUCLEOTIDE SEQUENCE [LARGE SCALE GENOMIC DNA]</scope>
    <source>
        <strain evidence="4 5">ARSEF 2679</strain>
    </source>
</reference>
<feature type="region of interest" description="Disordered" evidence="1">
    <location>
        <begin position="624"/>
        <end position="643"/>
    </location>
</feature>
<evidence type="ECO:0008006" key="6">
    <source>
        <dbReference type="Google" id="ProtNLM"/>
    </source>
</evidence>
<dbReference type="Pfam" id="PF13598">
    <property type="entry name" value="DUF4139"/>
    <property type="match status" value="1"/>
</dbReference>
<dbReference type="InterPro" id="IPR011935">
    <property type="entry name" value="CHP02231"/>
</dbReference>
<proteinExistence type="predicted"/>
<keyword evidence="5" id="KW-1185">Reference proteome</keyword>
<evidence type="ECO:0000313" key="4">
    <source>
        <dbReference type="EMBL" id="OAA63790.1"/>
    </source>
</evidence>
<dbReference type="GeneID" id="30020791"/>
<dbReference type="AlphaFoldDB" id="A0A162MLI4"/>
<dbReference type="EMBL" id="AZHB01000010">
    <property type="protein sequence ID" value="OAA63790.1"/>
    <property type="molecule type" value="Genomic_DNA"/>
</dbReference>
<dbReference type="InterPro" id="IPR037291">
    <property type="entry name" value="DUF4139"/>
</dbReference>
<feature type="domain" description="DUF4140" evidence="3">
    <location>
        <begin position="19"/>
        <end position="138"/>
    </location>
</feature>
<accession>A0A162MLI4</accession>
<dbReference type="Pfam" id="PF13600">
    <property type="entry name" value="DUF4140"/>
    <property type="match status" value="1"/>
</dbReference>
<dbReference type="STRING" id="1081104.A0A162MLI4"/>
<dbReference type="PANTHER" id="PTHR31005:SF8">
    <property type="entry name" value="DUF4139 DOMAIN-CONTAINING PROTEIN"/>
    <property type="match status" value="1"/>
</dbReference>
<feature type="compositionally biased region" description="Basic residues" evidence="1">
    <location>
        <begin position="211"/>
        <end position="226"/>
    </location>
</feature>
<sequence length="643" mass="70238">MEAVNEIAYKIANVPTRTVALFPNRAQVLREINAIKLKPGINEVTISGLSPTLDEDSVKVEGTGSAIITDISVEALPNKNNFQDVYPDEDSSEDDNSEEEQDPEPEDLRAARRRVTELEDDMRLAKDALDSIDRRQKIMDARSDGPDTMEQDKGARLAELLAAYRTERAALFREQLAARQSQRLAQETLDTAKARLRALQRAALRESRESRKAHRRRRERERRRRADRSEERERIRRERVKFWPKYCYSVKVTLELGVVTPLSSRRQSVASETEAMHPATGSGETALPDGGVVCSLRLSYVTSAAGWTPSYDLQLSTAAGAPATLCFDAKVSNHTAETWRDCRISLSTSDAALAAADAGLPELEPWHIRLAGKDGHVGPVAGGNGAGEDRITRSRREEHESVAFAAALKRRVAEGKPRDDMFGLTSSSHNREIESAWLKKRPATTTSTDGGRAPMRPALMLKRKATRLLQPSRDLLPEFCEDDVTSDAFSAAAPVTPPAQAELPTPKVDFEDSLVEEAGMATSYDLPGPRTLAPKSAASKQRVARAALPSATLGHVAVAKYRPAARRRRRLHGQPRRGPGGAGVVRPARGAPRRGRWRDVWEQGEQLGVCARGDGAQHAERCGAAAGEAARAGSGASVGGREA</sequence>
<dbReference type="InterPro" id="IPR025554">
    <property type="entry name" value="DUF4140"/>
</dbReference>
<feature type="domain" description="DUF4139" evidence="2">
    <location>
        <begin position="296"/>
        <end position="537"/>
    </location>
</feature>
<organism evidence="4 5">
    <name type="scientific">Cordyceps fumosorosea (strain ARSEF 2679)</name>
    <name type="common">Isaria fumosorosea</name>
    <dbReference type="NCBI Taxonomy" id="1081104"/>
    <lineage>
        <taxon>Eukaryota</taxon>
        <taxon>Fungi</taxon>
        <taxon>Dikarya</taxon>
        <taxon>Ascomycota</taxon>
        <taxon>Pezizomycotina</taxon>
        <taxon>Sordariomycetes</taxon>
        <taxon>Hypocreomycetidae</taxon>
        <taxon>Hypocreales</taxon>
        <taxon>Cordycipitaceae</taxon>
        <taxon>Cordyceps</taxon>
    </lineage>
</organism>
<feature type="region of interest" description="Disordered" evidence="1">
    <location>
        <begin position="202"/>
        <end position="231"/>
    </location>
</feature>
<feature type="compositionally biased region" description="Low complexity" evidence="1">
    <location>
        <begin position="624"/>
        <end position="635"/>
    </location>
</feature>
<evidence type="ECO:0000256" key="1">
    <source>
        <dbReference type="SAM" id="MobiDB-lite"/>
    </source>
</evidence>
<evidence type="ECO:0000259" key="3">
    <source>
        <dbReference type="Pfam" id="PF13600"/>
    </source>
</evidence>
<protein>
    <recommendedName>
        <fullName evidence="6">Mucoidy inhibitor-like protein</fullName>
    </recommendedName>
</protein>
<feature type="region of interest" description="Disordered" evidence="1">
    <location>
        <begin position="78"/>
        <end position="109"/>
    </location>
</feature>